<dbReference type="Pfam" id="PF17344">
    <property type="entry name" value="DUF5374"/>
    <property type="match status" value="1"/>
</dbReference>
<dbReference type="OrthoDB" id="5690594at2"/>
<sequence length="104" mass="11926">MKSRIKTKNRIKAQSTLGILVAINVFVILTLGYMHWESSYNQKTIRVFQKQQALQIAENQISRLMSGRECEQNVIQNNASFTIICSSRKIKVNYPLGEVIIQPN</sequence>
<keyword evidence="1" id="KW-0472">Membrane</keyword>
<organism evidence="2 3">
    <name type="scientific">Otariodibacter oris</name>
    <dbReference type="NCBI Taxonomy" id="1032623"/>
    <lineage>
        <taxon>Bacteria</taxon>
        <taxon>Pseudomonadati</taxon>
        <taxon>Pseudomonadota</taxon>
        <taxon>Gammaproteobacteria</taxon>
        <taxon>Pasteurellales</taxon>
        <taxon>Pasteurellaceae</taxon>
        <taxon>Otariodibacter</taxon>
    </lineage>
</organism>
<proteinExistence type="predicted"/>
<keyword evidence="1" id="KW-1133">Transmembrane helix</keyword>
<dbReference type="InterPro" id="IPR020511">
    <property type="entry name" value="Uncharacterised_HI0941"/>
</dbReference>
<dbReference type="RefSeq" id="WP_121123102.1">
    <property type="nucleotide sequence ID" value="NZ_CP016604.1"/>
</dbReference>
<gene>
    <name evidence="2" type="ORF">DES31_1229</name>
</gene>
<feature type="transmembrane region" description="Helical" evidence="1">
    <location>
        <begin position="16"/>
        <end position="36"/>
    </location>
</feature>
<evidence type="ECO:0000313" key="2">
    <source>
        <dbReference type="EMBL" id="RKR71879.1"/>
    </source>
</evidence>
<accession>A0A420XGM2</accession>
<comment type="caution">
    <text evidence="2">The sequence shown here is derived from an EMBL/GenBank/DDBJ whole genome shotgun (WGS) entry which is preliminary data.</text>
</comment>
<keyword evidence="3" id="KW-1185">Reference proteome</keyword>
<reference evidence="2 3" key="1">
    <citation type="submission" date="2018-10" db="EMBL/GenBank/DDBJ databases">
        <title>Genomic Encyclopedia of Type Strains, Phase IV (KMG-IV): sequencing the most valuable type-strain genomes for metagenomic binning, comparative biology and taxonomic classification.</title>
        <authorList>
            <person name="Goeker M."/>
        </authorList>
    </citation>
    <scope>NUCLEOTIDE SEQUENCE [LARGE SCALE GENOMIC DNA]</scope>
    <source>
        <strain evidence="2 3">DSM 23800</strain>
    </source>
</reference>
<evidence type="ECO:0000256" key="1">
    <source>
        <dbReference type="SAM" id="Phobius"/>
    </source>
</evidence>
<evidence type="ECO:0000313" key="3">
    <source>
        <dbReference type="Proteomes" id="UP000280099"/>
    </source>
</evidence>
<protein>
    <submittedName>
        <fullName evidence="2">Prepilin peptidase dependent protein C</fullName>
    </submittedName>
</protein>
<dbReference type="Proteomes" id="UP000280099">
    <property type="component" value="Unassembled WGS sequence"/>
</dbReference>
<dbReference type="AlphaFoldDB" id="A0A420XGM2"/>
<name>A0A420XGM2_9PAST</name>
<dbReference type="EMBL" id="RBJC01000006">
    <property type="protein sequence ID" value="RKR71879.1"/>
    <property type="molecule type" value="Genomic_DNA"/>
</dbReference>
<keyword evidence="1" id="KW-0812">Transmembrane</keyword>